<dbReference type="Gene3D" id="1.10.3210.10">
    <property type="entry name" value="Hypothetical protein af1432"/>
    <property type="match status" value="1"/>
</dbReference>
<reference evidence="1" key="1">
    <citation type="submission" date="2016-04" db="EMBL/GenBank/DDBJ databases">
        <authorList>
            <person name="Evans L.H."/>
            <person name="Alamgir A."/>
            <person name="Owens N."/>
            <person name="Weber N.D."/>
            <person name="Virtaneva K."/>
            <person name="Barbian K."/>
            <person name="Babar A."/>
            <person name="Rosenke K."/>
        </authorList>
    </citation>
    <scope>NUCLEOTIDE SEQUENCE</scope>
    <source>
        <strain evidence="1">86</strain>
    </source>
</reference>
<organism evidence="1">
    <name type="scientific">uncultured Eubacteriales bacterium</name>
    <dbReference type="NCBI Taxonomy" id="172733"/>
    <lineage>
        <taxon>Bacteria</taxon>
        <taxon>Bacillati</taxon>
        <taxon>Bacillota</taxon>
        <taxon>Clostridia</taxon>
        <taxon>Eubacteriales</taxon>
        <taxon>environmental samples</taxon>
    </lineage>
</organism>
<dbReference type="EMBL" id="FLUN01000001">
    <property type="protein sequence ID" value="SBW11321.1"/>
    <property type="molecule type" value="Genomic_DNA"/>
</dbReference>
<evidence type="ECO:0000313" key="1">
    <source>
        <dbReference type="EMBL" id="SBW11321.1"/>
    </source>
</evidence>
<proteinExistence type="predicted"/>
<sequence length="323" mass="36373">MDRHPLYHHDFPGFLLELAGTDVVLRLQGVGMNCGCEYTSFPLFRACRPVSRYEHSLGVGLIVWHFTGNRAQAAAGLLHDISTPVFAHVVDFLNGDHIRQESTEALTEDFIAESSQLQAVLGKYGLTTAHVADYHRYPLADNDAPRLSADRLEYTLCNLVSYGVCTQAEVGAFYEDLDAEEGELVFRTPQTAATFTRAALAMAQIYICDEDRFAMEYLAGLIRGALKERILTATDLYRTEPEVIAKLEAAPETAEAWRRFRTFSRVLRADTPQGEGWLRVEAKKRYIDPYIQGLGRVSAAFPEIGREMADFLKTDFDYWLRGE</sequence>
<dbReference type="AlphaFoldDB" id="A0A212KI60"/>
<evidence type="ECO:0008006" key="2">
    <source>
        <dbReference type="Google" id="ProtNLM"/>
    </source>
</evidence>
<accession>A0A212KI60</accession>
<dbReference type="SUPFAM" id="SSF109604">
    <property type="entry name" value="HD-domain/PDEase-like"/>
    <property type="match status" value="1"/>
</dbReference>
<protein>
    <recommendedName>
        <fullName evidence="2">HD domain-containing protein</fullName>
    </recommendedName>
</protein>
<name>A0A212KI60_9FIRM</name>
<gene>
    <name evidence="1" type="ORF">KL86CLO1_13235</name>
</gene>